<organism evidence="2 3">
    <name type="scientific">Roseibacillus ishigakijimensis</name>
    <dbReference type="NCBI Taxonomy" id="454146"/>
    <lineage>
        <taxon>Bacteria</taxon>
        <taxon>Pseudomonadati</taxon>
        <taxon>Verrucomicrobiota</taxon>
        <taxon>Verrucomicrobiia</taxon>
        <taxon>Verrucomicrobiales</taxon>
        <taxon>Verrucomicrobiaceae</taxon>
        <taxon>Roseibacillus</taxon>
    </lineage>
</organism>
<protein>
    <recommendedName>
        <fullName evidence="4">Lipoprotein</fullName>
    </recommendedName>
</protein>
<name>A0A934VLX4_9BACT</name>
<dbReference type="RefSeq" id="WP_200392578.1">
    <property type="nucleotide sequence ID" value="NZ_JAENIO010000042.1"/>
</dbReference>
<dbReference type="PROSITE" id="PS51257">
    <property type="entry name" value="PROKAR_LIPOPROTEIN"/>
    <property type="match status" value="1"/>
</dbReference>
<gene>
    <name evidence="2" type="ORF">JIN78_13830</name>
</gene>
<comment type="caution">
    <text evidence="2">The sequence shown here is derived from an EMBL/GenBank/DDBJ whole genome shotgun (WGS) entry which is preliminary data.</text>
</comment>
<keyword evidence="1" id="KW-0732">Signal</keyword>
<dbReference type="Proteomes" id="UP000604083">
    <property type="component" value="Unassembled WGS sequence"/>
</dbReference>
<evidence type="ECO:0000256" key="1">
    <source>
        <dbReference type="SAM" id="SignalP"/>
    </source>
</evidence>
<accession>A0A934VLX4</accession>
<dbReference type="AlphaFoldDB" id="A0A934VLX4"/>
<feature type="signal peptide" evidence="1">
    <location>
        <begin position="1"/>
        <end position="24"/>
    </location>
</feature>
<proteinExistence type="predicted"/>
<dbReference type="EMBL" id="JAENIO010000042">
    <property type="protein sequence ID" value="MBK1835144.1"/>
    <property type="molecule type" value="Genomic_DNA"/>
</dbReference>
<reference evidence="2" key="1">
    <citation type="submission" date="2021-01" db="EMBL/GenBank/DDBJ databases">
        <title>Modified the classification status of verrucomicrobia.</title>
        <authorList>
            <person name="Feng X."/>
        </authorList>
    </citation>
    <scope>NUCLEOTIDE SEQUENCE</scope>
    <source>
        <strain evidence="2">KCTC 12986</strain>
    </source>
</reference>
<feature type="chain" id="PRO_5037390175" description="Lipoprotein" evidence="1">
    <location>
        <begin position="25"/>
        <end position="226"/>
    </location>
</feature>
<evidence type="ECO:0008006" key="4">
    <source>
        <dbReference type="Google" id="ProtNLM"/>
    </source>
</evidence>
<sequence>MTRPFPSLLFVLLPLGLLSSCAQFFVKEKTYLPTGSATVNGAEVASAVKGMGGKSGLSVSAMVYSAASGETDGPFLWRIEARGEEGVHESLTVHRLRVKTEKTGRNEPFPAKWLGTAAPFEPLKGKKNEGTTFAKFQLPGKLEVFPESDGRITLEADLTVRAGGRNERRQLTFVMEPSVGRKTENLFLPGEIIGSLGKEDPTEWQWNSAGSDRYGDRFWGDSRNFH</sequence>
<evidence type="ECO:0000313" key="2">
    <source>
        <dbReference type="EMBL" id="MBK1835144.1"/>
    </source>
</evidence>
<evidence type="ECO:0000313" key="3">
    <source>
        <dbReference type="Proteomes" id="UP000604083"/>
    </source>
</evidence>
<keyword evidence="3" id="KW-1185">Reference proteome</keyword>